<dbReference type="AlphaFoldDB" id="A0A1Q2CGT1"/>
<dbReference type="InterPro" id="IPR036291">
    <property type="entry name" value="NAD(P)-bd_dom_sf"/>
</dbReference>
<reference evidence="5 6" key="1">
    <citation type="journal article" date="2016" name="Int. J. Syst. Evol. Microbiol.">
        <title>Tessaracoccus flavus sp. nov., isolated from the drainage system of a lindane-producing factory.</title>
        <authorList>
            <person name="Kumari R."/>
            <person name="Singh P."/>
            <person name="Schumann P."/>
            <person name="Lal R."/>
        </authorList>
    </citation>
    <scope>NUCLEOTIDE SEQUENCE [LARGE SCALE GENOMIC DNA]</scope>
    <source>
        <strain evidence="5 6">RP1T</strain>
    </source>
</reference>
<dbReference type="RefSeq" id="WP_077343293.1">
    <property type="nucleotide sequence ID" value="NZ_CP019605.1"/>
</dbReference>
<dbReference type="SUPFAM" id="SSF52283">
    <property type="entry name" value="Formate/glycerate dehydrogenase catalytic domain-like"/>
    <property type="match status" value="1"/>
</dbReference>
<keyword evidence="2" id="KW-0520">NAD</keyword>
<accession>A0A1Q2CGT1</accession>
<proteinExistence type="predicted"/>
<dbReference type="PANTHER" id="PTHR43333:SF1">
    <property type="entry name" value="D-ISOMER SPECIFIC 2-HYDROXYACID DEHYDROGENASE NAD-BINDING DOMAIN-CONTAINING PROTEIN"/>
    <property type="match status" value="1"/>
</dbReference>
<dbReference type="InterPro" id="IPR006140">
    <property type="entry name" value="D-isomer_DH_NAD-bd"/>
</dbReference>
<keyword evidence="1" id="KW-0560">Oxidoreductase</keyword>
<dbReference type="STRING" id="1610493.RPIT_11415"/>
<dbReference type="Gene3D" id="3.40.50.720">
    <property type="entry name" value="NAD(P)-binding Rossmann-like Domain"/>
    <property type="match status" value="2"/>
</dbReference>
<dbReference type="PANTHER" id="PTHR43333">
    <property type="entry name" value="2-HACID_DH_C DOMAIN-CONTAINING PROTEIN"/>
    <property type="match status" value="1"/>
</dbReference>
<dbReference type="EMBL" id="CP019605">
    <property type="protein sequence ID" value="AQP45329.1"/>
    <property type="molecule type" value="Genomic_DNA"/>
</dbReference>
<name>A0A1Q2CGT1_9ACTN</name>
<evidence type="ECO:0000256" key="3">
    <source>
        <dbReference type="SAM" id="MobiDB-lite"/>
    </source>
</evidence>
<dbReference type="SUPFAM" id="SSF51735">
    <property type="entry name" value="NAD(P)-binding Rossmann-fold domains"/>
    <property type="match status" value="1"/>
</dbReference>
<dbReference type="GO" id="GO:0051287">
    <property type="term" value="F:NAD binding"/>
    <property type="evidence" value="ECO:0007669"/>
    <property type="project" value="InterPro"/>
</dbReference>
<keyword evidence="6" id="KW-1185">Reference proteome</keyword>
<protein>
    <submittedName>
        <fullName evidence="5">Phosphoglycerate dehydrogenase</fullName>
    </submittedName>
</protein>
<sequence length="356" mass="37330">MSAERLKVLLPSSLPLDPQLPPGVEAIAYDPEQPVPVEHRDAEVLVVWGNRGRHLREAAQHMPNLRLVQGLMAGPDQLLRVGFGPDVTICSGVGLHDQTVSEHALALVLALVRRVPQSLAAQREHRWATELAGAQPLRPAGPITTMLDARVLIWGFGSIGTTLAPLLAAMGATVTGAARSAGERAGFRVVDDSGLAAELARTDILVMLLPASEHTENALNAERLRQLKRDAYLVNVGRGVTVDETALLDALASGRLGGAALDVMQTEPLPPDSPLWDAPNVLLTPHNAGGRPVGVDDLIATNVRALLAGGACATSWPDRPATIERQGSSTGGSGGVVAVRSDGRAPISCSASPVRR</sequence>
<gene>
    <name evidence="5" type="ORF">RPIT_11415</name>
</gene>
<evidence type="ECO:0000259" key="4">
    <source>
        <dbReference type="Pfam" id="PF02826"/>
    </source>
</evidence>
<dbReference type="Proteomes" id="UP000188324">
    <property type="component" value="Chromosome"/>
</dbReference>
<dbReference type="CDD" id="cd12160">
    <property type="entry name" value="2-Hacid_dh_3"/>
    <property type="match status" value="1"/>
</dbReference>
<evidence type="ECO:0000256" key="2">
    <source>
        <dbReference type="ARBA" id="ARBA00023027"/>
    </source>
</evidence>
<evidence type="ECO:0000313" key="6">
    <source>
        <dbReference type="Proteomes" id="UP000188324"/>
    </source>
</evidence>
<evidence type="ECO:0000313" key="5">
    <source>
        <dbReference type="EMBL" id="AQP45329.1"/>
    </source>
</evidence>
<dbReference type="GO" id="GO:0016491">
    <property type="term" value="F:oxidoreductase activity"/>
    <property type="evidence" value="ECO:0007669"/>
    <property type="project" value="UniProtKB-KW"/>
</dbReference>
<dbReference type="KEGG" id="tfl:RPIT_11415"/>
<feature type="region of interest" description="Disordered" evidence="3">
    <location>
        <begin position="318"/>
        <end position="339"/>
    </location>
</feature>
<feature type="domain" description="D-isomer specific 2-hydroxyacid dehydrogenase NAD-binding" evidence="4">
    <location>
        <begin position="105"/>
        <end position="288"/>
    </location>
</feature>
<organism evidence="5 6">
    <name type="scientific">Tessaracoccus flavus</name>
    <dbReference type="NCBI Taxonomy" id="1610493"/>
    <lineage>
        <taxon>Bacteria</taxon>
        <taxon>Bacillati</taxon>
        <taxon>Actinomycetota</taxon>
        <taxon>Actinomycetes</taxon>
        <taxon>Propionibacteriales</taxon>
        <taxon>Propionibacteriaceae</taxon>
        <taxon>Tessaracoccus</taxon>
    </lineage>
</organism>
<evidence type="ECO:0000256" key="1">
    <source>
        <dbReference type="ARBA" id="ARBA00023002"/>
    </source>
</evidence>
<dbReference type="Pfam" id="PF02826">
    <property type="entry name" value="2-Hacid_dh_C"/>
    <property type="match status" value="1"/>
</dbReference>